<feature type="compositionally biased region" description="Polar residues" evidence="4">
    <location>
        <begin position="188"/>
        <end position="220"/>
    </location>
</feature>
<gene>
    <name evidence="8" type="ORF">TWF106_010666</name>
    <name evidence="7" type="ORF">TWF191_002612</name>
    <name evidence="6" type="ORF">TWF788_003399</name>
</gene>
<dbReference type="InterPro" id="IPR001606">
    <property type="entry name" value="ARID_dom"/>
</dbReference>
<evidence type="ECO:0000313" key="9">
    <source>
        <dbReference type="Proteomes" id="UP000472727"/>
    </source>
</evidence>
<feature type="compositionally biased region" description="Polar residues" evidence="4">
    <location>
        <begin position="138"/>
        <end position="175"/>
    </location>
</feature>
<organism evidence="7 11">
    <name type="scientific">Orbilia oligospora</name>
    <name type="common">Nematode-trapping fungus</name>
    <name type="synonym">Arthrobotrys oligospora</name>
    <dbReference type="NCBI Taxonomy" id="2813651"/>
    <lineage>
        <taxon>Eukaryota</taxon>
        <taxon>Fungi</taxon>
        <taxon>Dikarya</taxon>
        <taxon>Ascomycota</taxon>
        <taxon>Pezizomycotina</taxon>
        <taxon>Orbiliomycetes</taxon>
        <taxon>Orbiliales</taxon>
        <taxon>Orbiliaceae</taxon>
        <taxon>Orbilia</taxon>
    </lineage>
</organism>
<dbReference type="Gene3D" id="1.10.150.60">
    <property type="entry name" value="ARID DNA-binding domain"/>
    <property type="match status" value="1"/>
</dbReference>
<feature type="compositionally biased region" description="Polar residues" evidence="4">
    <location>
        <begin position="444"/>
        <end position="480"/>
    </location>
</feature>
<dbReference type="Proteomes" id="UP000472727">
    <property type="component" value="Unassembled WGS sequence"/>
</dbReference>
<dbReference type="SUPFAM" id="SSF46774">
    <property type="entry name" value="ARID-like"/>
    <property type="match status" value="1"/>
</dbReference>
<feature type="compositionally biased region" description="Polar residues" evidence="4">
    <location>
        <begin position="105"/>
        <end position="122"/>
    </location>
</feature>
<feature type="domain" description="ARID" evidence="5">
    <location>
        <begin position="322"/>
        <end position="416"/>
    </location>
</feature>
<feature type="compositionally biased region" description="Polar residues" evidence="4">
    <location>
        <begin position="40"/>
        <end position="63"/>
    </location>
</feature>
<dbReference type="PROSITE" id="PS51011">
    <property type="entry name" value="ARID"/>
    <property type="match status" value="1"/>
</dbReference>
<keyword evidence="3" id="KW-0539">Nucleus</keyword>
<accession>A0A6G1LSK5</accession>
<evidence type="ECO:0000259" key="5">
    <source>
        <dbReference type="PROSITE" id="PS51011"/>
    </source>
</evidence>
<dbReference type="EMBL" id="JAABOE010000171">
    <property type="protein sequence ID" value="KAF3160128.1"/>
    <property type="molecule type" value="Genomic_DNA"/>
</dbReference>
<feature type="compositionally biased region" description="Polar residues" evidence="4">
    <location>
        <begin position="304"/>
        <end position="317"/>
    </location>
</feature>
<evidence type="ECO:0000256" key="2">
    <source>
        <dbReference type="ARBA" id="ARBA00023163"/>
    </source>
</evidence>
<evidence type="ECO:0000256" key="4">
    <source>
        <dbReference type="SAM" id="MobiDB-lite"/>
    </source>
</evidence>
<feature type="compositionally biased region" description="Low complexity" evidence="4">
    <location>
        <begin position="1"/>
        <end position="39"/>
    </location>
</feature>
<evidence type="ECO:0000313" key="7">
    <source>
        <dbReference type="EMBL" id="KAF3203469.1"/>
    </source>
</evidence>
<evidence type="ECO:0000313" key="11">
    <source>
        <dbReference type="Proteomes" id="UP000483672"/>
    </source>
</evidence>
<dbReference type="GO" id="GO:0006357">
    <property type="term" value="P:regulation of transcription by RNA polymerase II"/>
    <property type="evidence" value="ECO:0007669"/>
    <property type="project" value="TreeGrafter"/>
</dbReference>
<feature type="region of interest" description="Disordered" evidence="4">
    <location>
        <begin position="304"/>
        <end position="323"/>
    </location>
</feature>
<dbReference type="Proteomes" id="UP000483672">
    <property type="component" value="Unassembled WGS sequence"/>
</dbReference>
<feature type="compositionally biased region" description="Polar residues" evidence="4">
    <location>
        <begin position="231"/>
        <end position="247"/>
    </location>
</feature>
<dbReference type="InterPro" id="IPR051232">
    <property type="entry name" value="ARID/SWI1_ChromRemod"/>
</dbReference>
<dbReference type="PANTHER" id="PTHR13964">
    <property type="entry name" value="RBP-RELATED"/>
    <property type="match status" value="1"/>
</dbReference>
<keyword evidence="2" id="KW-0804">Transcription</keyword>
<evidence type="ECO:0000256" key="3">
    <source>
        <dbReference type="ARBA" id="ARBA00023242"/>
    </source>
</evidence>
<evidence type="ECO:0000256" key="1">
    <source>
        <dbReference type="ARBA" id="ARBA00023015"/>
    </source>
</evidence>
<feature type="region of interest" description="Disordered" evidence="4">
    <location>
        <begin position="1"/>
        <end position="247"/>
    </location>
</feature>
<dbReference type="SMART" id="SM00501">
    <property type="entry name" value="BRIGHT"/>
    <property type="match status" value="1"/>
</dbReference>
<dbReference type="GO" id="GO:0000976">
    <property type="term" value="F:transcription cis-regulatory region binding"/>
    <property type="evidence" value="ECO:0007669"/>
    <property type="project" value="TreeGrafter"/>
</dbReference>
<dbReference type="EMBL" id="WIPF01000155">
    <property type="protein sequence ID" value="KAF3203469.1"/>
    <property type="molecule type" value="Genomic_DNA"/>
</dbReference>
<dbReference type="GO" id="GO:0005634">
    <property type="term" value="C:nucleus"/>
    <property type="evidence" value="ECO:0007669"/>
    <property type="project" value="TreeGrafter"/>
</dbReference>
<dbReference type="Pfam" id="PF01388">
    <property type="entry name" value="ARID"/>
    <property type="match status" value="1"/>
</dbReference>
<dbReference type="Proteomes" id="UP000479691">
    <property type="component" value="Unassembled WGS sequence"/>
</dbReference>
<dbReference type="CDD" id="cd16871">
    <property type="entry name" value="ARID_Swi1p-like"/>
    <property type="match status" value="1"/>
</dbReference>
<evidence type="ECO:0000313" key="6">
    <source>
        <dbReference type="EMBL" id="KAF3160128.1"/>
    </source>
</evidence>
<dbReference type="AlphaFoldDB" id="A0A6G1LSK5"/>
<sequence length="1040" mass="113822">MDASNNMMMPSSMDPMQFQQTQQNQQGQQGQNQQNQQNQHMQHSPITQQSPHASLMHNGNSRHPSPGFQAPSYHVNSVVPLKRARPREDSVNLSPRQTPGVLPGSRSQTPQSGVGQVPNNQVYHLYGAGNPNVPQRPLSATPSFIPQLSQGAPNNGTPSPIMQSQVYKTPNSSSVAGPGQPPPPKRMATQSPSPFSPANQQHMFIQQGSPTSEHSVTRSVTPHGFPPQPQPNTGFTMQGQRAFSPPNGMNQAMNMPQNFQPNPGAQAMYNQMQRQQQQKMMQQSTQIQGQNPMIQHHGRNITVSTLPGSHPNPNTKITGRGGPNPDQFARSLQDFMQKRGTPITSLAVLLGDRQIHLFSLYLLVQRFGGHRSITATNQWHSVAQSLQLNTELHSGVVEQLAQAYQNNLAPFEDAYRKSTQAQHNLPMQALNANPVPHLGMGKQPQGTSQSPAKQPSQETSTSNFQTPSPGAFQNQNSQFQGGLPGNKSIPSAPTHSAYPPTTVSGTTQFNHPQIATKSQQLQPAPAGQPQPPDIAQPAGAPTREKHNLHFNPKVRGLDTHGGVDVAVLSGIGAEIVHLRPTVPTFNELGIIDVHALTMSLKSGLQAEIRLALDTLVTVSVESQWSLSLKSCEDLVETLVDVAESEVSLLRDNVVVLDTEPSFPPYEEVLRGCRQEANTLLAVPKVGSCSYELDRAADRLIAITTIFRNLSFFESNHDPLAERGVIKFVASIIDVICRTKLLLRSNNNTLDFMKDMIIFLSNLSQSIILPGKQEALGLLRFILSFAPQPSPYSSGRPLPMFASYHPSIHRYLPPAVDSLAKLLVRDDPNRGYFKELFTSEPVTERPWDLLTRSFALAISPIPVADNVRMMLPQAVEARKPYLEQGMLAAEILSGIAAKEDSHLALSWLSSEDGFSHSLVRLVYFLCTQQQVARPINGRGPSYQDDGQPFARIIQRGATVLRNLSLTSTDGYNFDGILGSIESLNLLDTEADCLKNMFLAGMASKKEILFGAMMNQNVDARALGYMCEFSGFAGNVDSDEVY</sequence>
<evidence type="ECO:0000313" key="10">
    <source>
        <dbReference type="Proteomes" id="UP000479691"/>
    </source>
</evidence>
<dbReference type="SMART" id="SM01014">
    <property type="entry name" value="ARID"/>
    <property type="match status" value="1"/>
</dbReference>
<reference evidence="9 10" key="1">
    <citation type="submission" date="2019-06" db="EMBL/GenBank/DDBJ databases">
        <authorList>
            <person name="Palmer J.M."/>
        </authorList>
    </citation>
    <scope>NUCLEOTIDE SEQUENCE [LARGE SCALE GENOMIC DNA]</scope>
    <source>
        <strain evidence="8 9">TWF106</strain>
        <strain evidence="7 11">TWF191</strain>
        <strain evidence="6 10">TWF788</strain>
    </source>
</reference>
<name>A0A6G1LSK5_ORBOL</name>
<feature type="compositionally biased region" description="Polar residues" evidence="4">
    <location>
        <begin position="488"/>
        <end position="518"/>
    </location>
</feature>
<dbReference type="EMBL" id="WIWS01000080">
    <property type="protein sequence ID" value="KAF3210368.1"/>
    <property type="molecule type" value="Genomic_DNA"/>
</dbReference>
<evidence type="ECO:0000313" key="8">
    <source>
        <dbReference type="EMBL" id="KAF3210368.1"/>
    </source>
</evidence>
<comment type="caution">
    <text evidence="7">The sequence shown here is derived from an EMBL/GenBank/DDBJ whole genome shotgun (WGS) entry which is preliminary data.</text>
</comment>
<proteinExistence type="predicted"/>
<protein>
    <recommendedName>
        <fullName evidence="5">ARID domain-containing protein</fullName>
    </recommendedName>
</protein>
<dbReference type="PANTHER" id="PTHR13964:SF27">
    <property type="entry name" value="HAT-TRICK, ISOFORM D"/>
    <property type="match status" value="1"/>
</dbReference>
<dbReference type="InterPro" id="IPR036431">
    <property type="entry name" value="ARID_dom_sf"/>
</dbReference>
<feature type="region of interest" description="Disordered" evidence="4">
    <location>
        <begin position="431"/>
        <end position="546"/>
    </location>
</feature>
<keyword evidence="1" id="KW-0805">Transcription regulation</keyword>